<feature type="compositionally biased region" description="Low complexity" evidence="1">
    <location>
        <begin position="407"/>
        <end position="422"/>
    </location>
</feature>
<protein>
    <recommendedName>
        <fullName evidence="2">PB1-like domain-containing protein</fullName>
    </recommendedName>
</protein>
<dbReference type="Proteomes" id="UP001372338">
    <property type="component" value="Unassembled WGS sequence"/>
</dbReference>
<feature type="domain" description="PB1-like" evidence="2">
    <location>
        <begin position="2"/>
        <end position="98"/>
    </location>
</feature>
<dbReference type="InterPro" id="IPR058594">
    <property type="entry name" value="PB1-like_dom_pln"/>
</dbReference>
<feature type="compositionally biased region" description="Polar residues" evidence="1">
    <location>
        <begin position="355"/>
        <end position="367"/>
    </location>
</feature>
<evidence type="ECO:0000256" key="1">
    <source>
        <dbReference type="SAM" id="MobiDB-lite"/>
    </source>
</evidence>
<evidence type="ECO:0000313" key="4">
    <source>
        <dbReference type="Proteomes" id="UP001372338"/>
    </source>
</evidence>
<gene>
    <name evidence="3" type="ORF">RIF29_04627</name>
</gene>
<feature type="region of interest" description="Disordered" evidence="1">
    <location>
        <begin position="407"/>
        <end position="447"/>
    </location>
</feature>
<feature type="compositionally biased region" description="Acidic residues" evidence="1">
    <location>
        <begin position="265"/>
        <end position="278"/>
    </location>
</feature>
<dbReference type="EMBL" id="JAYWIO010000001">
    <property type="protein sequence ID" value="KAK7290308.1"/>
    <property type="molecule type" value="Genomic_DNA"/>
</dbReference>
<proteinExistence type="predicted"/>
<evidence type="ECO:0000313" key="3">
    <source>
        <dbReference type="EMBL" id="KAK7290308.1"/>
    </source>
</evidence>
<feature type="region of interest" description="Disordered" evidence="1">
    <location>
        <begin position="471"/>
        <end position="495"/>
    </location>
</feature>
<name>A0AAN9J2L4_CROPI</name>
<dbReference type="Pfam" id="PF26130">
    <property type="entry name" value="PB1-like"/>
    <property type="match status" value="1"/>
</dbReference>
<comment type="caution">
    <text evidence="3">The sequence shown here is derived from an EMBL/GenBank/DDBJ whole genome shotgun (WGS) entry which is preliminary data.</text>
</comment>
<reference evidence="3 4" key="1">
    <citation type="submission" date="2024-01" db="EMBL/GenBank/DDBJ databases">
        <title>The genomes of 5 underutilized Papilionoideae crops provide insights into root nodulation and disease resistanc.</title>
        <authorList>
            <person name="Yuan L."/>
        </authorList>
    </citation>
    <scope>NUCLEOTIDE SEQUENCE [LARGE SCALE GENOMIC DNA]</scope>
    <source>
        <strain evidence="3">ZHUSHIDOU_FW_LH</strain>
        <tissue evidence="3">Leaf</tissue>
    </source>
</reference>
<feature type="region of interest" description="Disordered" evidence="1">
    <location>
        <begin position="237"/>
        <end position="367"/>
    </location>
</feature>
<sequence length="495" mass="52951">MDFFTVVYHHGGTLVHGPPFKYEGGEIHPVKGLDPDRWSYFEALSILRDLGYGVGGSMWWFPGGTHGPIKEIKTEKDALDVADYALKNMTEVDIYIEHNLLAVPDEVFLISSVDDIMNKLSQRSSDEVEVIDVEDPVAEIFEDPVTEIAEDQVADLDETEIAEEQVADTVTENVEEQVAAEDPVPSTVEEHVAVEEQVADTVTESVEEHVAVEEQVADPLTENVADPLSQNVEEHVAGLGDSNTSGSDDSEDSDYNVLKDTHEDTDGDEDTNGVDDGFDNGLIPEGVHITYADAPPTQDTPPSQVRKKRSAASVNGSQTRRQSARLRRLREPRILSTMTKQQSNAVGAGGGSNGTQSDATTGAGNGNQAVPDVGAAVTDAAAVPDAAGVTDAAAAVPNAAPAVPDVNQAVPAAAVPQAQETEPPAKKGSSSRPPAHHDEYKTVEKQVPEANVTIAQLVAEYMSMMDTWKKEAKKKGINIRSEDKNKGGDKKGGKK</sequence>
<feature type="compositionally biased region" description="Basic and acidic residues" evidence="1">
    <location>
        <begin position="435"/>
        <end position="447"/>
    </location>
</feature>
<dbReference type="AlphaFoldDB" id="A0AAN9J2L4"/>
<keyword evidence="4" id="KW-1185">Reference proteome</keyword>
<organism evidence="3 4">
    <name type="scientific">Crotalaria pallida</name>
    <name type="common">Smooth rattlebox</name>
    <name type="synonym">Crotalaria striata</name>
    <dbReference type="NCBI Taxonomy" id="3830"/>
    <lineage>
        <taxon>Eukaryota</taxon>
        <taxon>Viridiplantae</taxon>
        <taxon>Streptophyta</taxon>
        <taxon>Embryophyta</taxon>
        <taxon>Tracheophyta</taxon>
        <taxon>Spermatophyta</taxon>
        <taxon>Magnoliopsida</taxon>
        <taxon>eudicotyledons</taxon>
        <taxon>Gunneridae</taxon>
        <taxon>Pentapetalae</taxon>
        <taxon>rosids</taxon>
        <taxon>fabids</taxon>
        <taxon>Fabales</taxon>
        <taxon>Fabaceae</taxon>
        <taxon>Papilionoideae</taxon>
        <taxon>50 kb inversion clade</taxon>
        <taxon>genistoids sensu lato</taxon>
        <taxon>core genistoids</taxon>
        <taxon>Crotalarieae</taxon>
        <taxon>Crotalaria</taxon>
    </lineage>
</organism>
<evidence type="ECO:0000259" key="2">
    <source>
        <dbReference type="Pfam" id="PF26130"/>
    </source>
</evidence>
<feature type="compositionally biased region" description="Basic and acidic residues" evidence="1">
    <location>
        <begin position="480"/>
        <end position="495"/>
    </location>
</feature>
<accession>A0AAN9J2L4</accession>